<evidence type="ECO:0000256" key="2">
    <source>
        <dbReference type="ARBA" id="ARBA00023125"/>
    </source>
</evidence>
<dbReference type="InterPro" id="IPR009057">
    <property type="entry name" value="Homeodomain-like_sf"/>
</dbReference>
<dbReference type="InterPro" id="IPR018062">
    <property type="entry name" value="HTH_AraC-typ_CS"/>
</dbReference>
<dbReference type="InterPro" id="IPR050204">
    <property type="entry name" value="AraC_XylS_family_regulators"/>
</dbReference>
<keyword evidence="1" id="KW-0805">Transcription regulation</keyword>
<gene>
    <name evidence="5" type="ORF">ACFPQB_15440</name>
</gene>
<evidence type="ECO:0000313" key="5">
    <source>
        <dbReference type="EMBL" id="MFC5730316.1"/>
    </source>
</evidence>
<dbReference type="InterPro" id="IPR046532">
    <property type="entry name" value="DUF6597"/>
</dbReference>
<dbReference type="SUPFAM" id="SSF46689">
    <property type="entry name" value="Homeodomain-like"/>
    <property type="match status" value="1"/>
</dbReference>
<dbReference type="InterPro" id="IPR018060">
    <property type="entry name" value="HTH_AraC"/>
</dbReference>
<dbReference type="PANTHER" id="PTHR46796:SF15">
    <property type="entry name" value="BLL1074 PROTEIN"/>
    <property type="match status" value="1"/>
</dbReference>
<evidence type="ECO:0000313" key="6">
    <source>
        <dbReference type="Proteomes" id="UP001596072"/>
    </source>
</evidence>
<dbReference type="PROSITE" id="PS01124">
    <property type="entry name" value="HTH_ARAC_FAMILY_2"/>
    <property type="match status" value="1"/>
</dbReference>
<dbReference type="Proteomes" id="UP001596072">
    <property type="component" value="Unassembled WGS sequence"/>
</dbReference>
<dbReference type="InterPro" id="IPR020449">
    <property type="entry name" value="Tscrpt_reg_AraC-type_HTH"/>
</dbReference>
<evidence type="ECO:0000256" key="3">
    <source>
        <dbReference type="ARBA" id="ARBA00023163"/>
    </source>
</evidence>
<dbReference type="Gene3D" id="1.10.10.60">
    <property type="entry name" value="Homeodomain-like"/>
    <property type="match status" value="1"/>
</dbReference>
<feature type="domain" description="HTH araC/xylS-type" evidence="4">
    <location>
        <begin position="173"/>
        <end position="275"/>
    </location>
</feature>
<dbReference type="Pfam" id="PF12833">
    <property type="entry name" value="HTH_18"/>
    <property type="match status" value="1"/>
</dbReference>
<dbReference type="RefSeq" id="WP_206056096.1">
    <property type="nucleotide sequence ID" value="NZ_JBHSNS010000008.1"/>
</dbReference>
<accession>A0ABW0ZHF0</accession>
<comment type="caution">
    <text evidence="5">The sequence shown here is derived from an EMBL/GenBank/DDBJ whole genome shotgun (WGS) entry which is preliminary data.</text>
</comment>
<dbReference type="SMART" id="SM00342">
    <property type="entry name" value="HTH_ARAC"/>
    <property type="match status" value="1"/>
</dbReference>
<protein>
    <submittedName>
        <fullName evidence="5">Helix-turn-helix domain-containing protein</fullName>
    </submittedName>
</protein>
<name>A0ABW0ZHF0_9ACTN</name>
<proteinExistence type="predicted"/>
<evidence type="ECO:0000259" key="4">
    <source>
        <dbReference type="PROSITE" id="PS01124"/>
    </source>
</evidence>
<organism evidence="5 6">
    <name type="scientific">Nocardioides vastitatis</name>
    <dbReference type="NCBI Taxonomy" id="2568655"/>
    <lineage>
        <taxon>Bacteria</taxon>
        <taxon>Bacillati</taxon>
        <taxon>Actinomycetota</taxon>
        <taxon>Actinomycetes</taxon>
        <taxon>Propionibacteriales</taxon>
        <taxon>Nocardioidaceae</taxon>
        <taxon>Nocardioides</taxon>
    </lineage>
</organism>
<evidence type="ECO:0000256" key="1">
    <source>
        <dbReference type="ARBA" id="ARBA00023015"/>
    </source>
</evidence>
<dbReference type="PRINTS" id="PR00032">
    <property type="entry name" value="HTHARAC"/>
</dbReference>
<dbReference type="Pfam" id="PF20240">
    <property type="entry name" value="DUF6597"/>
    <property type="match status" value="1"/>
</dbReference>
<keyword evidence="3" id="KW-0804">Transcription</keyword>
<dbReference type="PANTHER" id="PTHR46796">
    <property type="entry name" value="HTH-TYPE TRANSCRIPTIONAL ACTIVATOR RHAS-RELATED"/>
    <property type="match status" value="1"/>
</dbReference>
<sequence>MTWSVDRPMDVAEPAHLRDARGFSPSLRRYAAPAGLADVVRRFWVPVWSLAPGAVSTQRVLQYPVCQVVVGHDGAQLVGPHSGLGTEELRGSGWVVGAMLQPAAGAVLAHGPMTELTDRRRDLTDATLLRAAEVVSRIREVMAPDPGEVARQQQACTLLGAALADVLPVDEEGRLVNAIVEYAEGEREIRRVGQICEKFGLTERTLQRLMARRVGLSPKWLIQRRRLHDAAERLQAGDAVDLAQVAADLGYSDQAHFTRDFRSVTGLTPGAFAAEPHR</sequence>
<reference evidence="6" key="1">
    <citation type="journal article" date="2019" name="Int. J. Syst. Evol. Microbiol.">
        <title>The Global Catalogue of Microorganisms (GCM) 10K type strain sequencing project: providing services to taxonomists for standard genome sequencing and annotation.</title>
        <authorList>
            <consortium name="The Broad Institute Genomics Platform"/>
            <consortium name="The Broad Institute Genome Sequencing Center for Infectious Disease"/>
            <person name="Wu L."/>
            <person name="Ma J."/>
        </authorList>
    </citation>
    <scope>NUCLEOTIDE SEQUENCE [LARGE SCALE GENOMIC DNA]</scope>
    <source>
        <strain evidence="6">YIM 94188</strain>
    </source>
</reference>
<dbReference type="EMBL" id="JBHSNS010000008">
    <property type="protein sequence ID" value="MFC5730316.1"/>
    <property type="molecule type" value="Genomic_DNA"/>
</dbReference>
<keyword evidence="6" id="KW-1185">Reference proteome</keyword>
<keyword evidence="2" id="KW-0238">DNA-binding</keyword>
<dbReference type="PROSITE" id="PS00041">
    <property type="entry name" value="HTH_ARAC_FAMILY_1"/>
    <property type="match status" value="1"/>
</dbReference>